<feature type="domain" description="DDE-1" evidence="1">
    <location>
        <begin position="197"/>
        <end position="346"/>
    </location>
</feature>
<organism evidence="2 3">
    <name type="scientific">Sitophilus oryzae</name>
    <name type="common">Rice weevil</name>
    <name type="synonym">Curculio oryzae</name>
    <dbReference type="NCBI Taxonomy" id="7048"/>
    <lineage>
        <taxon>Eukaryota</taxon>
        <taxon>Metazoa</taxon>
        <taxon>Ecdysozoa</taxon>
        <taxon>Arthropoda</taxon>
        <taxon>Hexapoda</taxon>
        <taxon>Insecta</taxon>
        <taxon>Pterygota</taxon>
        <taxon>Neoptera</taxon>
        <taxon>Endopterygota</taxon>
        <taxon>Coleoptera</taxon>
        <taxon>Polyphaga</taxon>
        <taxon>Cucujiformia</taxon>
        <taxon>Curculionidae</taxon>
        <taxon>Dryophthorinae</taxon>
        <taxon>Sitophilus</taxon>
    </lineage>
</organism>
<dbReference type="AlphaFoldDB" id="A0A6J2XFM0"/>
<reference evidence="3" key="1">
    <citation type="submission" date="2025-08" db="UniProtKB">
        <authorList>
            <consortium name="RefSeq"/>
        </authorList>
    </citation>
    <scope>IDENTIFICATION</scope>
    <source>
        <tissue evidence="3">Gonads</tissue>
    </source>
</reference>
<proteinExistence type="predicted"/>
<keyword evidence="2" id="KW-1185">Reference proteome</keyword>
<evidence type="ECO:0000313" key="3">
    <source>
        <dbReference type="RefSeq" id="XP_030749946.1"/>
    </source>
</evidence>
<dbReference type="GO" id="GO:0003677">
    <property type="term" value="F:DNA binding"/>
    <property type="evidence" value="ECO:0007669"/>
    <property type="project" value="TreeGrafter"/>
</dbReference>
<accession>A0A6J2XFM0</accession>
<dbReference type="PANTHER" id="PTHR19303:SF74">
    <property type="entry name" value="POGO TRANSPOSABLE ELEMENT WITH KRAB DOMAIN"/>
    <property type="match status" value="1"/>
</dbReference>
<evidence type="ECO:0000259" key="1">
    <source>
        <dbReference type="Pfam" id="PF03184"/>
    </source>
</evidence>
<dbReference type="Proteomes" id="UP000504635">
    <property type="component" value="Unplaced"/>
</dbReference>
<evidence type="ECO:0000313" key="2">
    <source>
        <dbReference type="Proteomes" id="UP000504635"/>
    </source>
</evidence>
<dbReference type="KEGG" id="soy:115877772"/>
<gene>
    <name evidence="3" type="primary">LOC115877772</name>
</gene>
<dbReference type="Pfam" id="PF03184">
    <property type="entry name" value="DDE_1"/>
    <property type="match status" value="1"/>
</dbReference>
<dbReference type="RefSeq" id="XP_030749946.1">
    <property type="nucleotide sequence ID" value="XM_030894086.1"/>
</dbReference>
<dbReference type="InterPro" id="IPR036397">
    <property type="entry name" value="RNaseH_sf"/>
</dbReference>
<sequence>MMREALDLLSKGMSQRDVEKKCGIPRTTLRNHLKTGSSSRNLGRRSLLSKKEERALVSRILRLAELGVPLVPKSLRRLVYRYCVDNNIRHKFHNEKEMAGYDWYKSFLRRNPILSQRRSQNLNPARAQKLNPFITKDHFNKLENILSALDIKNSPERIFNIDEKGCRLTPHHGQRVLAKKGSRRVHLISNEHAENCTIVACVCALGHAAPPLIIFKGSRLKESYKEHLPPRSAVAMAEKGSMNREIFVQWLHHFSKFKPVGRILLILDGASCHLDISIVDAAENFEISLYCLPSNTTHELQPLDKAAFRAFEHYWDSEILRYWKDNPTNLRSIKKENFGKILNPVWKQCMSISNIQSGLRATGIFPFDPSVIPETAFAPSELTFQEINHPNQEIEDDSDSDVSLNVLAKKLKPAGESKPGCSFWTENSVTETQPKTKTSKVKIWTSLSFDLLPLIQPLSLPFSLPLTSPVCLLLN</sequence>
<dbReference type="InterPro" id="IPR050863">
    <property type="entry name" value="CenT-Element_Derived"/>
</dbReference>
<dbReference type="OrthoDB" id="6713700at2759"/>
<dbReference type="InParanoid" id="A0A6J2XFM0"/>
<dbReference type="Gene3D" id="3.30.420.10">
    <property type="entry name" value="Ribonuclease H-like superfamily/Ribonuclease H"/>
    <property type="match status" value="1"/>
</dbReference>
<dbReference type="InterPro" id="IPR004875">
    <property type="entry name" value="DDE_SF_endonuclease_dom"/>
</dbReference>
<dbReference type="GO" id="GO:0005634">
    <property type="term" value="C:nucleus"/>
    <property type="evidence" value="ECO:0007669"/>
    <property type="project" value="TreeGrafter"/>
</dbReference>
<dbReference type="PANTHER" id="PTHR19303">
    <property type="entry name" value="TRANSPOSON"/>
    <property type="match status" value="1"/>
</dbReference>
<dbReference type="GeneID" id="115877772"/>
<name>A0A6J2XFM0_SITOR</name>
<protein>
    <submittedName>
        <fullName evidence="3">Uncharacterized protein LOC115877772</fullName>
    </submittedName>
</protein>